<evidence type="ECO:0000256" key="1">
    <source>
        <dbReference type="ARBA" id="ARBA00004382"/>
    </source>
</evidence>
<dbReference type="InterPro" id="IPR046357">
    <property type="entry name" value="PPIase_dom_sf"/>
</dbReference>
<dbReference type="SUPFAM" id="SSF109998">
    <property type="entry name" value="Triger factor/SurA peptide-binding domain-like"/>
    <property type="match status" value="1"/>
</dbReference>
<feature type="domain" description="PpiC" evidence="16">
    <location>
        <begin position="272"/>
        <end position="360"/>
    </location>
</feature>
<evidence type="ECO:0000256" key="12">
    <source>
        <dbReference type="ARBA" id="ARBA00040743"/>
    </source>
</evidence>
<dbReference type="InterPro" id="IPR027304">
    <property type="entry name" value="Trigger_fact/SurA_dom_sf"/>
</dbReference>
<evidence type="ECO:0000256" key="10">
    <source>
        <dbReference type="ARBA" id="ARBA00031484"/>
    </source>
</evidence>
<dbReference type="PANTHER" id="PTHR47529">
    <property type="entry name" value="PEPTIDYL-PROLYL CIS-TRANS ISOMERASE D"/>
    <property type="match status" value="1"/>
</dbReference>
<evidence type="ECO:0000256" key="6">
    <source>
        <dbReference type="ARBA" id="ARBA00022989"/>
    </source>
</evidence>
<keyword evidence="7 15" id="KW-0472">Membrane</keyword>
<dbReference type="GO" id="GO:0016853">
    <property type="term" value="F:isomerase activity"/>
    <property type="evidence" value="ECO:0007669"/>
    <property type="project" value="UniProtKB-KW"/>
</dbReference>
<reference evidence="17" key="1">
    <citation type="journal article" date="2021" name="Front. Microbiol.">
        <title>Comprehensive Comparative Genomics and Phenotyping of Methylobacterium Species.</title>
        <authorList>
            <person name="Alessa O."/>
            <person name="Ogura Y."/>
            <person name="Fujitani Y."/>
            <person name="Takami H."/>
            <person name="Hayashi T."/>
            <person name="Sahin N."/>
            <person name="Tani A."/>
        </authorList>
    </citation>
    <scope>NUCLEOTIDE SEQUENCE</scope>
    <source>
        <strain evidence="17">NBRC 15689</strain>
    </source>
</reference>
<accession>A0ABQ4TC04</accession>
<evidence type="ECO:0000256" key="9">
    <source>
        <dbReference type="ARBA" id="ARBA00030642"/>
    </source>
</evidence>
<proteinExistence type="inferred from homology"/>
<keyword evidence="14 17" id="KW-0413">Isomerase</keyword>
<dbReference type="Proteomes" id="UP001055156">
    <property type="component" value="Unassembled WGS sequence"/>
</dbReference>
<evidence type="ECO:0000313" key="17">
    <source>
        <dbReference type="EMBL" id="GJE28858.1"/>
    </source>
</evidence>
<evidence type="ECO:0000256" key="8">
    <source>
        <dbReference type="ARBA" id="ARBA00023186"/>
    </source>
</evidence>
<evidence type="ECO:0000256" key="13">
    <source>
        <dbReference type="ARBA" id="ARBA00042775"/>
    </source>
</evidence>
<protein>
    <recommendedName>
        <fullName evidence="2">Parvulin-like PPIase</fullName>
    </recommendedName>
    <alternativeName>
        <fullName evidence="9">Peptidyl-prolyl cis-trans isomerase plp</fullName>
    </alternativeName>
    <alternativeName>
        <fullName evidence="12">Periplasmic chaperone PpiD</fullName>
    </alternativeName>
    <alternativeName>
        <fullName evidence="13">Periplasmic folding chaperone</fullName>
    </alternativeName>
    <alternativeName>
        <fullName evidence="10">Rotamase plp</fullName>
    </alternativeName>
</protein>
<comment type="similarity">
    <text evidence="11">Belongs to the PpiD chaperone family.</text>
</comment>
<evidence type="ECO:0000256" key="4">
    <source>
        <dbReference type="ARBA" id="ARBA00022519"/>
    </source>
</evidence>
<keyword evidence="8" id="KW-0143">Chaperone</keyword>
<dbReference type="Pfam" id="PF13624">
    <property type="entry name" value="SurA_N_3"/>
    <property type="match status" value="1"/>
</dbReference>
<dbReference type="SUPFAM" id="SSF54534">
    <property type="entry name" value="FKBP-like"/>
    <property type="match status" value="1"/>
</dbReference>
<dbReference type="Gene3D" id="3.10.50.40">
    <property type="match status" value="1"/>
</dbReference>
<keyword evidence="5 15" id="KW-0812">Transmembrane</keyword>
<dbReference type="Pfam" id="PF13145">
    <property type="entry name" value="Rotamase_2"/>
    <property type="match status" value="1"/>
</dbReference>
<evidence type="ECO:0000256" key="5">
    <source>
        <dbReference type="ARBA" id="ARBA00022692"/>
    </source>
</evidence>
<dbReference type="InterPro" id="IPR000297">
    <property type="entry name" value="PPIase_PpiC"/>
</dbReference>
<evidence type="ECO:0000256" key="11">
    <source>
        <dbReference type="ARBA" id="ARBA00038408"/>
    </source>
</evidence>
<evidence type="ECO:0000256" key="3">
    <source>
        <dbReference type="ARBA" id="ARBA00022475"/>
    </source>
</evidence>
<keyword evidence="4" id="KW-0997">Cell inner membrane</keyword>
<comment type="subcellular location">
    <subcellularLocation>
        <location evidence="1">Cell inner membrane</location>
        <topology evidence="1">Single-pass type II membrane protein</topology>
        <orientation evidence="1">Periplasmic side</orientation>
    </subcellularLocation>
</comment>
<dbReference type="PANTHER" id="PTHR47529:SF1">
    <property type="entry name" value="PERIPLASMIC CHAPERONE PPID"/>
    <property type="match status" value="1"/>
</dbReference>
<dbReference type="RefSeq" id="WP_238312845.1">
    <property type="nucleotide sequence ID" value="NZ_BPQV01000012.1"/>
</dbReference>
<keyword evidence="3" id="KW-1003">Cell membrane</keyword>
<reference evidence="17" key="2">
    <citation type="submission" date="2021-08" db="EMBL/GenBank/DDBJ databases">
        <authorList>
            <person name="Tani A."/>
            <person name="Ola A."/>
            <person name="Ogura Y."/>
            <person name="Katsura K."/>
            <person name="Hayashi T."/>
        </authorList>
    </citation>
    <scope>NUCLEOTIDE SEQUENCE</scope>
    <source>
        <strain evidence="17">NBRC 15689</strain>
    </source>
</reference>
<sequence length="635" mass="68503">MLQSMRTASQHWLGKIVLTVIFTFLIAGVAIFGVEEFFRGGSSTAVATVGKTPISAEAVRTAYQQQVNRYQQQLKRALTPDQARALGIERQVLTQLITEAALDQKTSDLGLAVSDAAVLRAIKEEQAFKGANGEFDALTFYQALQRAGINEAMFVREQRAVGARLQLADAVVAEMPVPQALREAVHRYATERRAAAVLVLPPSAAGEIPAPSEDEVKSYYEGAKADYRAPETRALTLLVLDPDALAKTKAEAITDEELRKAYDANRTRYGSPERRTIQQITFPDEAAAQEARRKIESGEQPFEAVAGARGIDPKELTLGTMTKAELFDPAVAEAAFALPENAVSQPVKGRFGTVLLRVTAIQPETVKPFEETKDEIRKTLALQRARDSVETVHDAIEDARAGAKSLADIAKEQTLPLVEIPAVDATGKDPSGKAVEGIPDRDTTLQAAFRSEMGSDSEALRTKNGGYVWYDVAKIEPAHDKPLDAVRDEVVAAWKAAEVTKRLAAKGRELTERLDKGETIEAVAEGTGAQPKTVSDLARNQPRDELGNDVIERIFATPVGKAASAPSGDNRAVFKVSAATVPAFTAGSPSDGQVTKNFRTALQDDVLNEYIAAVQKSAGVNVNQTALRRALGGEY</sequence>
<name>A0ABQ4TC04_METOR</name>
<evidence type="ECO:0000259" key="16">
    <source>
        <dbReference type="PROSITE" id="PS50198"/>
    </source>
</evidence>
<evidence type="ECO:0000313" key="18">
    <source>
        <dbReference type="Proteomes" id="UP001055156"/>
    </source>
</evidence>
<dbReference type="PROSITE" id="PS50198">
    <property type="entry name" value="PPIC_PPIASE_2"/>
    <property type="match status" value="1"/>
</dbReference>
<keyword evidence="6 15" id="KW-1133">Transmembrane helix</keyword>
<keyword evidence="14" id="KW-0697">Rotamase</keyword>
<feature type="transmembrane region" description="Helical" evidence="15">
    <location>
        <begin position="12"/>
        <end position="34"/>
    </location>
</feature>
<evidence type="ECO:0000256" key="15">
    <source>
        <dbReference type="SAM" id="Phobius"/>
    </source>
</evidence>
<dbReference type="Gene3D" id="1.10.4030.10">
    <property type="entry name" value="Porin chaperone SurA, peptide-binding domain"/>
    <property type="match status" value="1"/>
</dbReference>
<comment type="caution">
    <text evidence="17">The sequence shown here is derived from an EMBL/GenBank/DDBJ whole genome shotgun (WGS) entry which is preliminary data.</text>
</comment>
<dbReference type="EMBL" id="BPQV01000012">
    <property type="protein sequence ID" value="GJE28858.1"/>
    <property type="molecule type" value="Genomic_DNA"/>
</dbReference>
<evidence type="ECO:0000256" key="14">
    <source>
        <dbReference type="PROSITE-ProRule" id="PRU00278"/>
    </source>
</evidence>
<dbReference type="InterPro" id="IPR052029">
    <property type="entry name" value="PpiD_chaperone"/>
</dbReference>
<keyword evidence="18" id="KW-1185">Reference proteome</keyword>
<gene>
    <name evidence="17" type="primary">ppiD</name>
    <name evidence="17" type="ORF">LKMONMHP_3732</name>
</gene>
<evidence type="ECO:0000256" key="2">
    <source>
        <dbReference type="ARBA" id="ARBA00018370"/>
    </source>
</evidence>
<evidence type="ECO:0000256" key="7">
    <source>
        <dbReference type="ARBA" id="ARBA00023136"/>
    </source>
</evidence>
<organism evidence="17 18">
    <name type="scientific">Methylobacterium organophilum</name>
    <dbReference type="NCBI Taxonomy" id="410"/>
    <lineage>
        <taxon>Bacteria</taxon>
        <taxon>Pseudomonadati</taxon>
        <taxon>Pseudomonadota</taxon>
        <taxon>Alphaproteobacteria</taxon>
        <taxon>Hyphomicrobiales</taxon>
        <taxon>Methylobacteriaceae</taxon>
        <taxon>Methylobacterium</taxon>
    </lineage>
</organism>